<keyword evidence="1" id="KW-0732">Signal</keyword>
<keyword evidence="2" id="KW-0762">Sugar transport</keyword>
<evidence type="ECO:0000313" key="3">
    <source>
        <dbReference type="Proteomes" id="UP000199695"/>
    </source>
</evidence>
<proteinExistence type="predicted"/>
<dbReference type="AlphaFoldDB" id="A0A1H8CH25"/>
<dbReference type="PANTHER" id="PTHR43649:SF13">
    <property type="entry name" value="CARBOHYDRATE ABC TRANSPORTER SUBSTRATE-BINDING PROTEIN"/>
    <property type="match status" value="1"/>
</dbReference>
<dbReference type="Proteomes" id="UP000199695">
    <property type="component" value="Unassembled WGS sequence"/>
</dbReference>
<dbReference type="PROSITE" id="PS51257">
    <property type="entry name" value="PROKAR_LIPOPROTEIN"/>
    <property type="match status" value="1"/>
</dbReference>
<dbReference type="Pfam" id="PF13416">
    <property type="entry name" value="SBP_bac_8"/>
    <property type="match status" value="1"/>
</dbReference>
<dbReference type="RefSeq" id="WP_089965960.1">
    <property type="nucleotide sequence ID" value="NZ_FOCQ01000003.1"/>
</dbReference>
<dbReference type="OrthoDB" id="9782846at2"/>
<reference evidence="2 3" key="1">
    <citation type="submission" date="2016-10" db="EMBL/GenBank/DDBJ databases">
        <authorList>
            <person name="de Groot N.N."/>
        </authorList>
    </citation>
    <scope>NUCLEOTIDE SEQUENCE [LARGE SCALE GENOMIC DNA]</scope>
    <source>
        <strain evidence="2 3">DSM 46701</strain>
    </source>
</reference>
<dbReference type="PANTHER" id="PTHR43649">
    <property type="entry name" value="ARABINOSE-BINDING PROTEIN-RELATED"/>
    <property type="match status" value="1"/>
</dbReference>
<evidence type="ECO:0000256" key="1">
    <source>
        <dbReference type="SAM" id="SignalP"/>
    </source>
</evidence>
<dbReference type="EMBL" id="FOCQ01000003">
    <property type="protein sequence ID" value="SEM94355.1"/>
    <property type="molecule type" value="Genomic_DNA"/>
</dbReference>
<dbReference type="STRING" id="1173111.SAMN05444955_103300"/>
<dbReference type="SUPFAM" id="SSF53850">
    <property type="entry name" value="Periplasmic binding protein-like II"/>
    <property type="match status" value="1"/>
</dbReference>
<keyword evidence="2" id="KW-0813">Transport</keyword>
<dbReference type="InterPro" id="IPR050490">
    <property type="entry name" value="Bact_solute-bd_prot1"/>
</dbReference>
<name>A0A1H8CH25_9BACL</name>
<gene>
    <name evidence="2" type="ORF">SAMN05444955_103300</name>
</gene>
<dbReference type="Gene3D" id="3.40.190.10">
    <property type="entry name" value="Periplasmic binding protein-like II"/>
    <property type="match status" value="2"/>
</dbReference>
<accession>A0A1H8CH25</accession>
<dbReference type="InterPro" id="IPR006059">
    <property type="entry name" value="SBP"/>
</dbReference>
<sequence>MRIKKAGMIFLIFLVSLTFLTGCRDNEEIGTSATGVTTIEFWTAPNPPQQKYWEQMAREFEKENPDIKVVVTPMKETPSSEAYVISALIGGKGPTLAENISRGFAAQLAESRVLEPLNSLRNLNVIQSRKMEKTMKAWVFPDGNQYVIPVYSNSMLVGWRIDILREIGYDQPPETYSEIIEVTKKLKAKYPDKYFWAKADLADPTAWKRWFDFFLLYHAASNGNALVQGNRFIADKEAGMKVFQFMLDLNKEKGLLSKQVKDPFETGIGIFTDLGPWTFSYWKEKFPEMKLNETFTLAPPPVPDGMKAEHPKTFADSKGIVLFSQKSEAEKRAAIRFLNWVYKDHKHDLTLMETTLMPAARDDLLSNETFRPFFEQNPVLKPYAEAVPDGVPVMANPKYNHIQTIIGQQAFNQVVKGKKTADRAWTDMKKEIEEVLEDE</sequence>
<feature type="signal peptide" evidence="1">
    <location>
        <begin position="1"/>
        <end position="21"/>
    </location>
</feature>
<evidence type="ECO:0000313" key="2">
    <source>
        <dbReference type="EMBL" id="SEM94355.1"/>
    </source>
</evidence>
<protein>
    <submittedName>
        <fullName evidence="2">Multiple sugar transport system substrate-binding protein</fullName>
    </submittedName>
</protein>
<organism evidence="2 3">
    <name type="scientific">Lihuaxuella thermophila</name>
    <dbReference type="NCBI Taxonomy" id="1173111"/>
    <lineage>
        <taxon>Bacteria</taxon>
        <taxon>Bacillati</taxon>
        <taxon>Bacillota</taxon>
        <taxon>Bacilli</taxon>
        <taxon>Bacillales</taxon>
        <taxon>Thermoactinomycetaceae</taxon>
        <taxon>Lihuaxuella</taxon>
    </lineage>
</organism>
<feature type="chain" id="PRO_5039245834" evidence="1">
    <location>
        <begin position="22"/>
        <end position="439"/>
    </location>
</feature>
<keyword evidence="3" id="KW-1185">Reference proteome</keyword>